<accession>A0A087HBV1</accession>
<evidence type="ECO:0000256" key="2">
    <source>
        <dbReference type="SAM" id="MobiDB-lite"/>
    </source>
</evidence>
<sequence length="657" mass="72505">MKPSSTEGAVYPGVTLSRRADAFTGLSTDDPMRDTVVDGDPMTLPHDPTPRAEGSISSVPDVLQMMSVPDVPMASRSVPVVITMMPTSDDDTRRLASLGDPSATEGPSFVDGMIPLNDEDPELAPGRADVSYSSSSRASCAESDDEDTFVEVKQTRKAKKAKKKARARINPRGIRHLLGIYVLSRECGVVISTEHLSYLTEFRVRGRSEELKHTVTNSSGMALIIGFPSKDVHFEDRFLFVEISERTVEADCIDLVKTRWERRVKPSLPEVSEEFITAMHIELSVGNGNWRKSFSRRRIERALSAEIFPGKILGRGPARMSFSEQAALKVAAKTMRSSGSSASRVVAPMTSSPTAPLVRARPSRPSRPKTLLTPPSLGEVAEFRGLSAERAHVSSGKRKGVDRETPLKRQRVDSFPAAVVGRETSASRVGGVLRDEAYSVVTSKASELSLFFDRLVSDYDEDVRSRDSELGAAKEANVVLQSRLDETVERNEALERDPLALQKVKKDYDDKMAKLKLRCTKAEGEVVQLKGELNSASDLQRSRIEDAVAEVRDEMARGFSERTSEVAGLLAEIGGKVQNDMLNLTEIDANLEFIGLLQGSDPPDLSTEVKTLRMRRHPIYDAHDVFADLLASVQRVLEIRRGVRRGRRQGDRRRRGC</sequence>
<dbReference type="Proteomes" id="UP000029120">
    <property type="component" value="Chromosome 3"/>
</dbReference>
<feature type="coiled-coil region" evidence="1">
    <location>
        <begin position="477"/>
        <end position="532"/>
    </location>
</feature>
<feature type="region of interest" description="Disordered" evidence="2">
    <location>
        <begin position="20"/>
        <end position="56"/>
    </location>
</feature>
<dbReference type="OMA" id="ADSEAYW"/>
<dbReference type="OrthoDB" id="1114078at2759"/>
<name>A0A087HBV1_ARAAL</name>
<evidence type="ECO:0000313" key="4">
    <source>
        <dbReference type="Proteomes" id="UP000029120"/>
    </source>
</evidence>
<dbReference type="EMBL" id="CM002871">
    <property type="protein sequence ID" value="KFK39603.1"/>
    <property type="molecule type" value="Genomic_DNA"/>
</dbReference>
<evidence type="ECO:0000313" key="3">
    <source>
        <dbReference type="EMBL" id="KFK39603.1"/>
    </source>
</evidence>
<reference evidence="4" key="1">
    <citation type="journal article" date="2015" name="Nat. Plants">
        <title>Genome expansion of Arabis alpina linked with retrotransposition and reduced symmetric DNA methylation.</title>
        <authorList>
            <person name="Willing E.M."/>
            <person name="Rawat V."/>
            <person name="Mandakova T."/>
            <person name="Maumus F."/>
            <person name="James G.V."/>
            <person name="Nordstroem K.J."/>
            <person name="Becker C."/>
            <person name="Warthmann N."/>
            <person name="Chica C."/>
            <person name="Szarzynska B."/>
            <person name="Zytnicki M."/>
            <person name="Albani M.C."/>
            <person name="Kiefer C."/>
            <person name="Bergonzi S."/>
            <person name="Castaings L."/>
            <person name="Mateos J.L."/>
            <person name="Berns M.C."/>
            <person name="Bujdoso N."/>
            <person name="Piofczyk T."/>
            <person name="de Lorenzo L."/>
            <person name="Barrero-Sicilia C."/>
            <person name="Mateos I."/>
            <person name="Piednoel M."/>
            <person name="Hagmann J."/>
            <person name="Chen-Min-Tao R."/>
            <person name="Iglesias-Fernandez R."/>
            <person name="Schuster S.C."/>
            <person name="Alonso-Blanco C."/>
            <person name="Roudier F."/>
            <person name="Carbonero P."/>
            <person name="Paz-Ares J."/>
            <person name="Davis S.J."/>
            <person name="Pecinka A."/>
            <person name="Quesneville H."/>
            <person name="Colot V."/>
            <person name="Lysak M.A."/>
            <person name="Weigel D."/>
            <person name="Coupland G."/>
            <person name="Schneeberger K."/>
        </authorList>
    </citation>
    <scope>NUCLEOTIDE SEQUENCE [LARGE SCALE GENOMIC DNA]</scope>
    <source>
        <strain evidence="4">cv. Pajares</strain>
    </source>
</reference>
<protein>
    <submittedName>
        <fullName evidence="3">Uncharacterized protein</fullName>
    </submittedName>
</protein>
<dbReference type="AlphaFoldDB" id="A0A087HBV1"/>
<feature type="region of interest" description="Disordered" evidence="2">
    <location>
        <begin position="341"/>
        <end position="375"/>
    </location>
</feature>
<keyword evidence="1" id="KW-0175">Coiled coil</keyword>
<keyword evidence="4" id="KW-1185">Reference proteome</keyword>
<dbReference type="Gramene" id="KFK39603">
    <property type="protein sequence ID" value="KFK39603"/>
    <property type="gene ID" value="AALP_AA3G265400"/>
</dbReference>
<organism evidence="3 4">
    <name type="scientific">Arabis alpina</name>
    <name type="common">Alpine rock-cress</name>
    <dbReference type="NCBI Taxonomy" id="50452"/>
    <lineage>
        <taxon>Eukaryota</taxon>
        <taxon>Viridiplantae</taxon>
        <taxon>Streptophyta</taxon>
        <taxon>Embryophyta</taxon>
        <taxon>Tracheophyta</taxon>
        <taxon>Spermatophyta</taxon>
        <taxon>Magnoliopsida</taxon>
        <taxon>eudicotyledons</taxon>
        <taxon>Gunneridae</taxon>
        <taxon>Pentapetalae</taxon>
        <taxon>rosids</taxon>
        <taxon>malvids</taxon>
        <taxon>Brassicales</taxon>
        <taxon>Brassicaceae</taxon>
        <taxon>Arabideae</taxon>
        <taxon>Arabis</taxon>
    </lineage>
</organism>
<evidence type="ECO:0000256" key="1">
    <source>
        <dbReference type="SAM" id="Coils"/>
    </source>
</evidence>
<gene>
    <name evidence="3" type="ordered locus">AALP_Aa3g265400</name>
</gene>
<proteinExistence type="predicted"/>